<dbReference type="OrthoDB" id="10000452at2759"/>
<keyword evidence="4" id="KW-0238">DNA-binding</keyword>
<feature type="region of interest" description="Disordered" evidence="7">
    <location>
        <begin position="735"/>
        <end position="776"/>
    </location>
</feature>
<feature type="compositionally biased region" description="Basic and acidic residues" evidence="7">
    <location>
        <begin position="289"/>
        <end position="303"/>
    </location>
</feature>
<keyword evidence="2" id="KW-0678">Repressor</keyword>
<dbReference type="InterPro" id="IPR003652">
    <property type="entry name" value="Ataxin_AXH_dom"/>
</dbReference>
<dbReference type="AlphaFoldDB" id="A0A9Q1IFJ4"/>
<evidence type="ECO:0000256" key="1">
    <source>
        <dbReference type="ARBA" id="ARBA00004123"/>
    </source>
</evidence>
<feature type="compositionally biased region" description="Basic and acidic residues" evidence="7">
    <location>
        <begin position="685"/>
        <end position="707"/>
    </location>
</feature>
<feature type="region of interest" description="Disordered" evidence="7">
    <location>
        <begin position="23"/>
        <end position="104"/>
    </location>
</feature>
<evidence type="ECO:0000256" key="4">
    <source>
        <dbReference type="ARBA" id="ARBA00023125"/>
    </source>
</evidence>
<dbReference type="GO" id="GO:0003677">
    <property type="term" value="F:DNA binding"/>
    <property type="evidence" value="ECO:0007669"/>
    <property type="project" value="UniProtKB-KW"/>
</dbReference>
<feature type="compositionally biased region" description="Low complexity" evidence="7">
    <location>
        <begin position="620"/>
        <end position="645"/>
    </location>
</feature>
<dbReference type="GO" id="GO:0006355">
    <property type="term" value="P:regulation of DNA-templated transcription"/>
    <property type="evidence" value="ECO:0007669"/>
    <property type="project" value="InterPro"/>
</dbReference>
<dbReference type="PANTHER" id="PTHR13392:SF6">
    <property type="entry name" value="ATAXIN-1-LIKE"/>
    <property type="match status" value="1"/>
</dbReference>
<feature type="compositionally biased region" description="Basic and acidic residues" evidence="7">
    <location>
        <begin position="660"/>
        <end position="672"/>
    </location>
</feature>
<keyword evidence="3" id="KW-0805">Transcription regulation</keyword>
<dbReference type="Pfam" id="PF08517">
    <property type="entry name" value="AXH"/>
    <property type="match status" value="1"/>
</dbReference>
<feature type="compositionally biased region" description="Acidic residues" evidence="7">
    <location>
        <begin position="249"/>
        <end position="260"/>
    </location>
</feature>
<keyword evidence="6" id="KW-0539">Nucleus</keyword>
<evidence type="ECO:0000313" key="9">
    <source>
        <dbReference type="EMBL" id="KAJ8339958.1"/>
    </source>
</evidence>
<dbReference type="SMART" id="SM00536">
    <property type="entry name" value="AXH"/>
    <property type="match status" value="1"/>
</dbReference>
<protein>
    <recommendedName>
        <fullName evidence="8">AXH domain-containing protein</fullName>
    </recommendedName>
</protein>
<dbReference type="Proteomes" id="UP001152622">
    <property type="component" value="Chromosome 16"/>
</dbReference>
<proteinExistence type="predicted"/>
<dbReference type="InterPro" id="IPR036096">
    <property type="entry name" value="Ataxin_AXH_dom_sf"/>
</dbReference>
<evidence type="ECO:0000256" key="6">
    <source>
        <dbReference type="ARBA" id="ARBA00023242"/>
    </source>
</evidence>
<accession>A0A9Q1IFJ4</accession>
<sequence>MTWGGEVGVVGRSFSKLVPVVTTTLPTGPTTRAVGPPVSSPPQSPLLPARARHEARPRAQPGVPSPKKRDLPVCSSGGDGGGGEEPAHSSDSAGRDTPAGASASGEWMRVQSGMHYSMASSDGVGVPVDQYGMLYKVALPSAAYSPASLHPVLGHISPAYTVPSSLLQHPGIPYPPLGGHHIPHLVPYPSVIQGGVVSPPPQPAPSGPAVRQHLELNPRVAPPVFYHHHTGCRADYRDPHPEREKEVNGGEEEEEEEEEERGGREPAQDRAYSSRGPRVLHAAPPGSMEAERPQDRAARRFEARGSPGHRNTPDTDLEWSQRADVGVFSRKVFLLLRPHFLPNFFLVDCTVQQVVARLASPNQVVTGSHKEASLGPLNLSQGSQREREAQLGVRGEDVFVAGRTAYAAHLAAHDDPRLLSQHQQPAHHAVLLANGQPVLVPLEYQQQHYPGPPNDVGVSSATAPPKASEPPGRAVPERPEPSPAPGAVQAAVAPPPGPSHFTKGAIIQLATGELKRVEDLQTQDFVRSAEASGGLKIDSSMVVDVRKSQRPGLVALYFTVGEQQSKVAIDVPPEHPFFVFGQGWSSCSPDRTAQLYGLDCHHLQAGDVCVSITLQQHRQQQQQQQQPQSRASSKASSASSVAFQPMGPPAPQHPRPPAHFRGERTHRDREEEQPMQVGAAGHGEAPPRPDRTSAEHTRSRSEYHLHTEGPQGPGAGASSLMLTAAAHRRWSAPGFQKYQIKSEEDSHPSASTASSRPSFIPQEVKLSIEGRSNAGK</sequence>
<evidence type="ECO:0000259" key="8">
    <source>
        <dbReference type="PROSITE" id="PS51148"/>
    </source>
</evidence>
<feature type="region of interest" description="Disordered" evidence="7">
    <location>
        <begin position="446"/>
        <end position="497"/>
    </location>
</feature>
<evidence type="ECO:0000256" key="2">
    <source>
        <dbReference type="ARBA" id="ARBA00022491"/>
    </source>
</evidence>
<keyword evidence="10" id="KW-1185">Reference proteome</keyword>
<feature type="compositionally biased region" description="Pro residues" evidence="7">
    <location>
        <begin position="646"/>
        <end position="657"/>
    </location>
</feature>
<gene>
    <name evidence="9" type="ORF">SKAU_G00345910</name>
</gene>
<feature type="domain" description="AXH" evidence="8">
    <location>
        <begin position="489"/>
        <end position="620"/>
    </location>
</feature>
<dbReference type="Gene3D" id="2.170.16.10">
    <property type="entry name" value="Hedgehog/Intein (Hint) domain"/>
    <property type="match status" value="1"/>
</dbReference>
<dbReference type="InterPro" id="IPR043404">
    <property type="entry name" value="ATAXIN1-like"/>
</dbReference>
<organism evidence="9 10">
    <name type="scientific">Synaphobranchus kaupii</name>
    <name type="common">Kaup's arrowtooth eel</name>
    <dbReference type="NCBI Taxonomy" id="118154"/>
    <lineage>
        <taxon>Eukaryota</taxon>
        <taxon>Metazoa</taxon>
        <taxon>Chordata</taxon>
        <taxon>Craniata</taxon>
        <taxon>Vertebrata</taxon>
        <taxon>Euteleostomi</taxon>
        <taxon>Actinopterygii</taxon>
        <taxon>Neopterygii</taxon>
        <taxon>Teleostei</taxon>
        <taxon>Anguilliformes</taxon>
        <taxon>Synaphobranchidae</taxon>
        <taxon>Synaphobranchus</taxon>
    </lineage>
</organism>
<evidence type="ECO:0000313" key="10">
    <source>
        <dbReference type="Proteomes" id="UP001152622"/>
    </source>
</evidence>
<dbReference type="EMBL" id="JAINUF010000016">
    <property type="protein sequence ID" value="KAJ8339958.1"/>
    <property type="molecule type" value="Genomic_DNA"/>
</dbReference>
<dbReference type="PANTHER" id="PTHR13392">
    <property type="entry name" value="ATAXIN 1"/>
    <property type="match status" value="1"/>
</dbReference>
<reference evidence="9" key="1">
    <citation type="journal article" date="2023" name="Science">
        <title>Genome structures resolve the early diversification of teleost fishes.</title>
        <authorList>
            <person name="Parey E."/>
            <person name="Louis A."/>
            <person name="Montfort J."/>
            <person name="Bouchez O."/>
            <person name="Roques C."/>
            <person name="Iampietro C."/>
            <person name="Lluch J."/>
            <person name="Castinel A."/>
            <person name="Donnadieu C."/>
            <person name="Desvignes T."/>
            <person name="Floi Bucao C."/>
            <person name="Jouanno E."/>
            <person name="Wen M."/>
            <person name="Mejri S."/>
            <person name="Dirks R."/>
            <person name="Jansen H."/>
            <person name="Henkel C."/>
            <person name="Chen W.J."/>
            <person name="Zahm M."/>
            <person name="Cabau C."/>
            <person name="Klopp C."/>
            <person name="Thompson A.W."/>
            <person name="Robinson-Rechavi M."/>
            <person name="Braasch I."/>
            <person name="Lecointre G."/>
            <person name="Bobe J."/>
            <person name="Postlethwait J.H."/>
            <person name="Berthelot C."/>
            <person name="Roest Crollius H."/>
            <person name="Guiguen Y."/>
        </authorList>
    </citation>
    <scope>NUCLEOTIDE SEQUENCE</scope>
    <source>
        <strain evidence="9">WJC10195</strain>
    </source>
</reference>
<comment type="caution">
    <text evidence="9">The sequence shown here is derived from an EMBL/GenBank/DDBJ whole genome shotgun (WGS) entry which is preliminary data.</text>
</comment>
<feature type="region of interest" description="Disordered" evidence="7">
    <location>
        <begin position="231"/>
        <end position="316"/>
    </location>
</feature>
<dbReference type="PROSITE" id="PS51148">
    <property type="entry name" value="AXH"/>
    <property type="match status" value="1"/>
</dbReference>
<feature type="region of interest" description="Disordered" evidence="7">
    <location>
        <begin position="620"/>
        <end position="722"/>
    </location>
</feature>
<dbReference type="GO" id="GO:0005634">
    <property type="term" value="C:nucleus"/>
    <property type="evidence" value="ECO:0007669"/>
    <property type="project" value="UniProtKB-SubCell"/>
</dbReference>
<evidence type="ECO:0000256" key="5">
    <source>
        <dbReference type="ARBA" id="ARBA00023163"/>
    </source>
</evidence>
<evidence type="ECO:0000256" key="3">
    <source>
        <dbReference type="ARBA" id="ARBA00023015"/>
    </source>
</evidence>
<evidence type="ECO:0000256" key="7">
    <source>
        <dbReference type="SAM" id="MobiDB-lite"/>
    </source>
</evidence>
<comment type="subcellular location">
    <subcellularLocation>
        <location evidence="1">Nucleus</location>
    </subcellularLocation>
</comment>
<dbReference type="SUPFAM" id="SSF102031">
    <property type="entry name" value="AXH domain"/>
    <property type="match status" value="1"/>
</dbReference>
<keyword evidence="5" id="KW-0804">Transcription</keyword>
<name>A0A9Q1IFJ4_SYNKA</name>
<feature type="compositionally biased region" description="Polar residues" evidence="7">
    <location>
        <begin position="748"/>
        <end position="757"/>
    </location>
</feature>
<feature type="compositionally biased region" description="Basic and acidic residues" evidence="7">
    <location>
        <begin position="232"/>
        <end position="248"/>
    </location>
</feature>
<dbReference type="GO" id="GO:0003723">
    <property type="term" value="F:RNA binding"/>
    <property type="evidence" value="ECO:0007669"/>
    <property type="project" value="InterPro"/>
</dbReference>